<dbReference type="Proteomes" id="UP000178636">
    <property type="component" value="Unassembled WGS sequence"/>
</dbReference>
<organism evidence="1 2">
    <name type="scientific">Candidatus Lloydbacteria bacterium RIFCSPHIGHO2_02_FULL_54_17</name>
    <dbReference type="NCBI Taxonomy" id="1798664"/>
    <lineage>
        <taxon>Bacteria</taxon>
        <taxon>Candidatus Lloydiibacteriota</taxon>
    </lineage>
</organism>
<comment type="caution">
    <text evidence="1">The sequence shown here is derived from an EMBL/GenBank/DDBJ whole genome shotgun (WGS) entry which is preliminary data.</text>
</comment>
<name>A0A1G2DHA4_9BACT</name>
<dbReference type="EMBL" id="MHLO01000022">
    <property type="protein sequence ID" value="OGZ12240.1"/>
    <property type="molecule type" value="Genomic_DNA"/>
</dbReference>
<evidence type="ECO:0000313" key="1">
    <source>
        <dbReference type="EMBL" id="OGZ12240.1"/>
    </source>
</evidence>
<reference evidence="1 2" key="1">
    <citation type="journal article" date="2016" name="Nat. Commun.">
        <title>Thousands of microbial genomes shed light on interconnected biogeochemical processes in an aquifer system.</title>
        <authorList>
            <person name="Anantharaman K."/>
            <person name="Brown C.T."/>
            <person name="Hug L.A."/>
            <person name="Sharon I."/>
            <person name="Castelle C.J."/>
            <person name="Probst A.J."/>
            <person name="Thomas B.C."/>
            <person name="Singh A."/>
            <person name="Wilkins M.J."/>
            <person name="Karaoz U."/>
            <person name="Brodie E.L."/>
            <person name="Williams K.H."/>
            <person name="Hubbard S.S."/>
            <person name="Banfield J.F."/>
        </authorList>
    </citation>
    <scope>NUCLEOTIDE SEQUENCE [LARGE SCALE GENOMIC DNA]</scope>
</reference>
<sequence>MATYRDKDGDKVTVKVKTKEYDDKKFVRDHMDWEDIFKDLDPRTMTLVSGTEAELLGYRIDDAFAQAALRTRLGWIKEEYEKTVAEITLLITEPLAHARTMYQEELQKDGDEKLALRRTMARASREVDATFATTEFKDTEGKNPIKGFLRNILAGEAKADEGLGKFALARMKKKIDAVKKKRGNAAFWILPE</sequence>
<gene>
    <name evidence="1" type="ORF">A3C93_03715</name>
</gene>
<evidence type="ECO:0000313" key="2">
    <source>
        <dbReference type="Proteomes" id="UP000178636"/>
    </source>
</evidence>
<dbReference type="AlphaFoldDB" id="A0A1G2DHA4"/>
<accession>A0A1G2DHA4</accession>
<proteinExistence type="predicted"/>
<protein>
    <submittedName>
        <fullName evidence="1">Uncharacterized protein</fullName>
    </submittedName>
</protein>